<dbReference type="EMBL" id="AMQN01009405">
    <property type="status" value="NOT_ANNOTATED_CDS"/>
    <property type="molecule type" value="Genomic_DNA"/>
</dbReference>
<feature type="region of interest" description="Disordered" evidence="1">
    <location>
        <begin position="47"/>
        <end position="68"/>
    </location>
</feature>
<dbReference type="Gene3D" id="1.10.10.60">
    <property type="entry name" value="Homeodomain-like"/>
    <property type="match status" value="1"/>
</dbReference>
<evidence type="ECO:0000313" key="3">
    <source>
        <dbReference type="EnsemblMetazoa" id="CapteP216647"/>
    </source>
</evidence>
<dbReference type="AlphaFoldDB" id="R7UBJ5"/>
<dbReference type="InterPro" id="IPR009057">
    <property type="entry name" value="Homeodomain-like_sf"/>
</dbReference>
<evidence type="ECO:0000313" key="4">
    <source>
        <dbReference type="Proteomes" id="UP000014760"/>
    </source>
</evidence>
<dbReference type="EMBL" id="AMQN01009404">
    <property type="status" value="NOT_ANNOTATED_CDS"/>
    <property type="molecule type" value="Genomic_DNA"/>
</dbReference>
<evidence type="ECO:0000256" key="1">
    <source>
        <dbReference type="SAM" id="MobiDB-lite"/>
    </source>
</evidence>
<protein>
    <recommendedName>
        <fullName evidence="5">Transposase IS30-like HTH domain-containing protein</fullName>
    </recommendedName>
</protein>
<organism evidence="2">
    <name type="scientific">Capitella teleta</name>
    <name type="common">Polychaete worm</name>
    <dbReference type="NCBI Taxonomy" id="283909"/>
    <lineage>
        <taxon>Eukaryota</taxon>
        <taxon>Metazoa</taxon>
        <taxon>Spiralia</taxon>
        <taxon>Lophotrochozoa</taxon>
        <taxon>Annelida</taxon>
        <taxon>Polychaeta</taxon>
        <taxon>Sedentaria</taxon>
        <taxon>Scolecida</taxon>
        <taxon>Capitellidae</taxon>
        <taxon>Capitella</taxon>
    </lineage>
</organism>
<dbReference type="EnsemblMetazoa" id="CapteT216647">
    <property type="protein sequence ID" value="CapteP216647"/>
    <property type="gene ID" value="CapteG216647"/>
</dbReference>
<reference evidence="2 4" key="2">
    <citation type="journal article" date="2013" name="Nature">
        <title>Insights into bilaterian evolution from three spiralian genomes.</title>
        <authorList>
            <person name="Simakov O."/>
            <person name="Marletaz F."/>
            <person name="Cho S.J."/>
            <person name="Edsinger-Gonzales E."/>
            <person name="Havlak P."/>
            <person name="Hellsten U."/>
            <person name="Kuo D.H."/>
            <person name="Larsson T."/>
            <person name="Lv J."/>
            <person name="Arendt D."/>
            <person name="Savage R."/>
            <person name="Osoegawa K."/>
            <person name="de Jong P."/>
            <person name="Grimwood J."/>
            <person name="Chapman J.A."/>
            <person name="Shapiro H."/>
            <person name="Aerts A."/>
            <person name="Otillar R.P."/>
            <person name="Terry A.Y."/>
            <person name="Boore J.L."/>
            <person name="Grigoriev I.V."/>
            <person name="Lindberg D.R."/>
            <person name="Seaver E.C."/>
            <person name="Weisblat D.A."/>
            <person name="Putnam N.H."/>
            <person name="Rokhsar D.S."/>
        </authorList>
    </citation>
    <scope>NUCLEOTIDE SEQUENCE</scope>
    <source>
        <strain evidence="2 4">I ESC-2004</strain>
    </source>
</reference>
<accession>R7UBJ5</accession>
<dbReference type="EMBL" id="KB305345">
    <property type="protein sequence ID" value="ELU01178.1"/>
    <property type="molecule type" value="Genomic_DNA"/>
</dbReference>
<dbReference type="OMA" id="TGTYANK"/>
<dbReference type="OrthoDB" id="6139124at2759"/>
<evidence type="ECO:0000313" key="2">
    <source>
        <dbReference type="EMBL" id="ELU01178.1"/>
    </source>
</evidence>
<dbReference type="SUPFAM" id="SSF46689">
    <property type="entry name" value="Homeodomain-like"/>
    <property type="match status" value="1"/>
</dbReference>
<sequence length="139" mass="15515">MGRKASLTPTKRAQIVALNDLGYSERKIAMKLTCSKTAVHTALANHRVRGSYTDQKRTGRPRKTTPQDDRVIRRAVVKSPSSSLTKLRSILLDRGVRLDKSTISRRYSGVVGGSGWWMSVVGPKDARLEIVWAMPGYYL</sequence>
<dbReference type="Proteomes" id="UP000014760">
    <property type="component" value="Unassembled WGS sequence"/>
</dbReference>
<keyword evidence="4" id="KW-1185">Reference proteome</keyword>
<name>R7UBJ5_CAPTE</name>
<gene>
    <name evidence="2" type="ORF">CAPTEDRAFT_216647</name>
</gene>
<proteinExistence type="predicted"/>
<dbReference type="HOGENOM" id="CLU_1847035_0_0_1"/>
<evidence type="ECO:0008006" key="5">
    <source>
        <dbReference type="Google" id="ProtNLM"/>
    </source>
</evidence>
<reference evidence="4" key="1">
    <citation type="submission" date="2012-12" db="EMBL/GenBank/DDBJ databases">
        <authorList>
            <person name="Hellsten U."/>
            <person name="Grimwood J."/>
            <person name="Chapman J.A."/>
            <person name="Shapiro H."/>
            <person name="Aerts A."/>
            <person name="Otillar R.P."/>
            <person name="Terry A.Y."/>
            <person name="Boore J.L."/>
            <person name="Simakov O."/>
            <person name="Marletaz F."/>
            <person name="Cho S.-J."/>
            <person name="Edsinger-Gonzales E."/>
            <person name="Havlak P."/>
            <person name="Kuo D.-H."/>
            <person name="Larsson T."/>
            <person name="Lv J."/>
            <person name="Arendt D."/>
            <person name="Savage R."/>
            <person name="Osoegawa K."/>
            <person name="de Jong P."/>
            <person name="Lindberg D.R."/>
            <person name="Seaver E.C."/>
            <person name="Weisblat D.A."/>
            <person name="Putnam N.H."/>
            <person name="Grigoriev I.V."/>
            <person name="Rokhsar D.S."/>
        </authorList>
    </citation>
    <scope>NUCLEOTIDE SEQUENCE</scope>
    <source>
        <strain evidence="4">I ESC-2004</strain>
    </source>
</reference>
<reference evidence="3" key="3">
    <citation type="submission" date="2015-06" db="UniProtKB">
        <authorList>
            <consortium name="EnsemblMetazoa"/>
        </authorList>
    </citation>
    <scope>IDENTIFICATION</scope>
</reference>